<dbReference type="InterPro" id="IPR000639">
    <property type="entry name" value="Epox_hydrolase-like"/>
</dbReference>
<evidence type="ECO:0000256" key="3">
    <source>
        <dbReference type="SAM" id="Phobius"/>
    </source>
</evidence>
<keyword evidence="1" id="KW-0378">Hydrolase</keyword>
<dbReference type="AlphaFoldDB" id="A0A9J6BQC1"/>
<keyword evidence="3" id="KW-0812">Transmembrane</keyword>
<dbReference type="InterPro" id="IPR029058">
    <property type="entry name" value="AB_hydrolase_fold"/>
</dbReference>
<dbReference type="GO" id="GO:0004301">
    <property type="term" value="F:epoxide hydrolase activity"/>
    <property type="evidence" value="ECO:0007669"/>
    <property type="project" value="UniProtKB-ARBA"/>
</dbReference>
<dbReference type="Pfam" id="PF00561">
    <property type="entry name" value="Abhydrolase_1"/>
    <property type="match status" value="1"/>
</dbReference>
<sequence length="432" mass="50673">MARVIHKRNQSENVLELIPCIEIVKIYLQSFLIVFYILLKNFLQTIKYYCDKQINATRQTFKRQFRVLSSVSSSIRERRAESKSESDKEIISPYTFSSQFGVHKYIKINKTRFHYVEKGEENDRVILLIHGFPDCFFGWRNQINILAQTHRVIALDLKGFNDSDKPLMRYHYRPNQICYELKLFIETIKIKSVCIIAHDIGSVIGWIFALKYPDSVNKFISISTPHPNLYWNSTNESTILTHFWLNMIQIPILPEREFNKDQSIIYQSHKHLLNNNGTQKKSQINDDLMQTYEYIFSRTEDWNGALNYYRNFMFYRVKSNYSIRCPTMLIFGTENSNFRLDTAIKSSEFCENPQIKVIDGADYWAHQTHPIELNEILLKFLLVDKKNGEESDDEKSSSSSKQSIMGRMMNKVYSVSQQYGSISATSGKIFGT</sequence>
<dbReference type="PRINTS" id="PR00412">
    <property type="entry name" value="EPOXHYDRLASE"/>
</dbReference>
<dbReference type="Gene3D" id="3.40.50.1820">
    <property type="entry name" value="alpha/beta hydrolase"/>
    <property type="match status" value="1"/>
</dbReference>
<accession>A0A9J6BQC1</accession>
<evidence type="ECO:0000256" key="1">
    <source>
        <dbReference type="ARBA" id="ARBA00022801"/>
    </source>
</evidence>
<protein>
    <recommendedName>
        <fullName evidence="4">AB hydrolase-1 domain-containing protein</fullName>
    </recommendedName>
</protein>
<evidence type="ECO:0000259" key="4">
    <source>
        <dbReference type="Pfam" id="PF00561"/>
    </source>
</evidence>
<dbReference type="PANTHER" id="PTHR43329">
    <property type="entry name" value="EPOXIDE HYDROLASE"/>
    <property type="match status" value="1"/>
</dbReference>
<keyword evidence="3" id="KW-0472">Membrane</keyword>
<name>A0A9J6BQC1_POLVA</name>
<feature type="transmembrane region" description="Helical" evidence="3">
    <location>
        <begin position="20"/>
        <end position="39"/>
    </location>
</feature>
<dbReference type="Proteomes" id="UP001107558">
    <property type="component" value="Chromosome 3"/>
</dbReference>
<reference evidence="5" key="1">
    <citation type="submission" date="2021-03" db="EMBL/GenBank/DDBJ databases">
        <title>Chromosome level genome of the anhydrobiotic midge Polypedilum vanderplanki.</title>
        <authorList>
            <person name="Yoshida Y."/>
            <person name="Kikawada T."/>
            <person name="Gusev O."/>
        </authorList>
    </citation>
    <scope>NUCLEOTIDE SEQUENCE</scope>
    <source>
        <strain evidence="5">NIAS01</strain>
        <tissue evidence="5">Whole body or cell culture</tissue>
    </source>
</reference>
<dbReference type="OrthoDB" id="408373at2759"/>
<keyword evidence="3" id="KW-1133">Transmembrane helix</keyword>
<proteinExistence type="inferred from homology"/>
<evidence type="ECO:0000313" key="6">
    <source>
        <dbReference type="Proteomes" id="UP001107558"/>
    </source>
</evidence>
<feature type="domain" description="AB hydrolase-1" evidence="4">
    <location>
        <begin position="125"/>
        <end position="369"/>
    </location>
</feature>
<organism evidence="5 6">
    <name type="scientific">Polypedilum vanderplanki</name>
    <name type="common">Sleeping chironomid midge</name>
    <dbReference type="NCBI Taxonomy" id="319348"/>
    <lineage>
        <taxon>Eukaryota</taxon>
        <taxon>Metazoa</taxon>
        <taxon>Ecdysozoa</taxon>
        <taxon>Arthropoda</taxon>
        <taxon>Hexapoda</taxon>
        <taxon>Insecta</taxon>
        <taxon>Pterygota</taxon>
        <taxon>Neoptera</taxon>
        <taxon>Endopterygota</taxon>
        <taxon>Diptera</taxon>
        <taxon>Nematocera</taxon>
        <taxon>Chironomoidea</taxon>
        <taxon>Chironomidae</taxon>
        <taxon>Chironominae</taxon>
        <taxon>Polypedilum</taxon>
        <taxon>Polypedilum</taxon>
    </lineage>
</organism>
<dbReference type="InterPro" id="IPR000073">
    <property type="entry name" value="AB_hydrolase_1"/>
</dbReference>
<comment type="similarity">
    <text evidence="2">Belongs to the AB hydrolase superfamily. Epoxide hydrolase family.</text>
</comment>
<comment type="caution">
    <text evidence="5">The sequence shown here is derived from an EMBL/GenBank/DDBJ whole genome shotgun (WGS) entry which is preliminary data.</text>
</comment>
<evidence type="ECO:0000313" key="5">
    <source>
        <dbReference type="EMBL" id="KAG5672065.1"/>
    </source>
</evidence>
<dbReference type="SUPFAM" id="SSF53474">
    <property type="entry name" value="alpha/beta-Hydrolases"/>
    <property type="match status" value="1"/>
</dbReference>
<dbReference type="EMBL" id="JADBJN010000003">
    <property type="protein sequence ID" value="KAG5672065.1"/>
    <property type="molecule type" value="Genomic_DNA"/>
</dbReference>
<evidence type="ECO:0000256" key="2">
    <source>
        <dbReference type="ARBA" id="ARBA00038334"/>
    </source>
</evidence>
<gene>
    <name evidence="5" type="ORF">PVAND_002224</name>
</gene>
<keyword evidence="6" id="KW-1185">Reference proteome</keyword>